<keyword evidence="2" id="KW-1185">Reference proteome</keyword>
<reference evidence="1" key="1">
    <citation type="submission" date="2022-04" db="EMBL/GenBank/DDBJ databases">
        <title>Chromosome-scale genome assembly of Holotrichia oblita Faldermann.</title>
        <authorList>
            <person name="Rongchong L."/>
        </authorList>
    </citation>
    <scope>NUCLEOTIDE SEQUENCE</scope>
    <source>
        <strain evidence="1">81SQS9</strain>
    </source>
</reference>
<organism evidence="1 2">
    <name type="scientific">Holotrichia oblita</name>
    <name type="common">Chafer beetle</name>
    <dbReference type="NCBI Taxonomy" id="644536"/>
    <lineage>
        <taxon>Eukaryota</taxon>
        <taxon>Metazoa</taxon>
        <taxon>Ecdysozoa</taxon>
        <taxon>Arthropoda</taxon>
        <taxon>Hexapoda</taxon>
        <taxon>Insecta</taxon>
        <taxon>Pterygota</taxon>
        <taxon>Neoptera</taxon>
        <taxon>Endopterygota</taxon>
        <taxon>Coleoptera</taxon>
        <taxon>Polyphaga</taxon>
        <taxon>Scarabaeiformia</taxon>
        <taxon>Scarabaeidae</taxon>
        <taxon>Melolonthinae</taxon>
        <taxon>Holotrichia</taxon>
    </lineage>
</organism>
<comment type="caution">
    <text evidence="1">The sequence shown here is derived from an EMBL/GenBank/DDBJ whole genome shotgun (WGS) entry which is preliminary data.</text>
</comment>
<protein>
    <submittedName>
        <fullName evidence="1">Uncharacterized protein</fullName>
    </submittedName>
</protein>
<sequence length="306" mass="33911">MLLKQLEFFYLLAVAHLALSANREELYAMQGGVEGITKSLIVDGLPDPYEIDLSALNMTNNFFEGKESKVIGGVEVPMHYFPFQAALYIYFHDRSNTFCGSSLISQNYVLTAAHCVTNPYHILVVLGAFDLSRNEPTQLRLYASKYTYHAQWNTNTLQNDIAVIRLPTPVKFSVAIRPVTLPTYEDSRYGFEEVNVMVIGWGKTSDYSETSTRLRYVESKVVPNEGCKSYFPSITYAQLCVGSNTIVGPCNGDSGGPLVHGAKQLGIVSFGSRSCTTGTPSVFTRVSTYLRWIAAHSDVTMKSSNN</sequence>
<proteinExistence type="predicted"/>
<evidence type="ECO:0000313" key="2">
    <source>
        <dbReference type="Proteomes" id="UP001056778"/>
    </source>
</evidence>
<dbReference type="EMBL" id="CM043016">
    <property type="protein sequence ID" value="KAI4468747.1"/>
    <property type="molecule type" value="Genomic_DNA"/>
</dbReference>
<evidence type="ECO:0000313" key="1">
    <source>
        <dbReference type="EMBL" id="KAI4468747.1"/>
    </source>
</evidence>
<gene>
    <name evidence="1" type="ORF">MML48_2g00000425</name>
</gene>
<dbReference type="Proteomes" id="UP001056778">
    <property type="component" value="Chromosome 2"/>
</dbReference>
<name>A0ACB9TPN1_HOLOL</name>
<accession>A0ACB9TPN1</accession>